<dbReference type="NCBIfam" id="NF011963">
    <property type="entry name" value="PRK15434.1"/>
    <property type="match status" value="1"/>
</dbReference>
<proteinExistence type="predicted"/>
<name>A0ABN0PMK1_9GAMM</name>
<organism evidence="6 7">
    <name type="scientific">Shewanella decolorationis S12</name>
    <dbReference type="NCBI Taxonomy" id="1353536"/>
    <lineage>
        <taxon>Bacteria</taxon>
        <taxon>Pseudomonadati</taxon>
        <taxon>Pseudomonadota</taxon>
        <taxon>Gammaproteobacteria</taxon>
        <taxon>Alteromonadales</taxon>
        <taxon>Shewanellaceae</taxon>
        <taxon>Shewanella</taxon>
    </lineage>
</organism>
<dbReference type="RefSeq" id="WP_023267175.1">
    <property type="nucleotide sequence ID" value="NZ_AXZL01000066.1"/>
</dbReference>
<accession>A0ABN0PMK1</accession>
<sequence>MFLDQPTFSTVIASTPLVSIDLVVTNSSGQVLLGQRLNRPAKDYWFVPGGRILKNESLANAFKRLTRDELGQEFTIDQATLLGPFDHFYTDNVFSSDVFGDDESTHYVAIAFTLQLDGPLANLPLAVQHGGYHWFDVPSLLADPKVHLHTKWYFDKTYTELMKD</sequence>
<keyword evidence="7" id="KW-1185">Reference proteome</keyword>
<keyword evidence="2" id="KW-0479">Metal-binding</keyword>
<dbReference type="PANTHER" id="PTHR43046:SF12">
    <property type="entry name" value="GDP-MANNOSE MANNOSYL HYDROLASE"/>
    <property type="match status" value="1"/>
</dbReference>
<dbReference type="PROSITE" id="PS51462">
    <property type="entry name" value="NUDIX"/>
    <property type="match status" value="1"/>
</dbReference>
<reference evidence="6 7" key="1">
    <citation type="journal article" date="2013" name="Genome Announc.">
        <title>Draft Genome Sequence of Shewanella decolorationis S12, a Dye-Degrading Bacterium Isolated from a Wastewater Treatment Plant.</title>
        <authorList>
            <person name="Xu M."/>
            <person name="Fang Y."/>
            <person name="Liu J."/>
            <person name="Chen X."/>
            <person name="Sun G."/>
            <person name="Guo J."/>
            <person name="Hua Z."/>
            <person name="Tu Q."/>
            <person name="Wu L."/>
            <person name="Zhou J."/>
            <person name="Liu X."/>
        </authorList>
    </citation>
    <scope>NUCLEOTIDE SEQUENCE [LARGE SCALE GENOMIC DNA]</scope>
    <source>
        <strain evidence="6 7">S12</strain>
    </source>
</reference>
<dbReference type="Gene3D" id="3.90.79.10">
    <property type="entry name" value="Nucleoside Triphosphate Pyrophosphohydrolase"/>
    <property type="match status" value="1"/>
</dbReference>
<evidence type="ECO:0000313" key="6">
    <source>
        <dbReference type="EMBL" id="ESE41260.1"/>
    </source>
</evidence>
<protein>
    <submittedName>
        <fullName evidence="6">Gdp-mannose mannosyl hydrolase</fullName>
    </submittedName>
</protein>
<evidence type="ECO:0000256" key="1">
    <source>
        <dbReference type="ARBA" id="ARBA00001946"/>
    </source>
</evidence>
<evidence type="ECO:0000256" key="2">
    <source>
        <dbReference type="ARBA" id="ARBA00022723"/>
    </source>
</evidence>
<evidence type="ECO:0000256" key="3">
    <source>
        <dbReference type="ARBA" id="ARBA00022801"/>
    </source>
</evidence>
<dbReference type="PANTHER" id="PTHR43046">
    <property type="entry name" value="GDP-MANNOSE MANNOSYL HYDROLASE"/>
    <property type="match status" value="1"/>
</dbReference>
<dbReference type="InterPro" id="IPR000086">
    <property type="entry name" value="NUDIX_hydrolase_dom"/>
</dbReference>
<gene>
    <name evidence="6" type="ORF">SHD_2170</name>
</gene>
<evidence type="ECO:0000256" key="4">
    <source>
        <dbReference type="ARBA" id="ARBA00022842"/>
    </source>
</evidence>
<dbReference type="Proteomes" id="UP000017548">
    <property type="component" value="Unassembled WGS sequence"/>
</dbReference>
<dbReference type="CDD" id="cd03430">
    <property type="entry name" value="NUDIX_GDPMH_NudD"/>
    <property type="match status" value="1"/>
</dbReference>
<dbReference type="EMBL" id="AXZL01000066">
    <property type="protein sequence ID" value="ESE41260.1"/>
    <property type="molecule type" value="Genomic_DNA"/>
</dbReference>
<dbReference type="InterPro" id="IPR015797">
    <property type="entry name" value="NUDIX_hydrolase-like_dom_sf"/>
</dbReference>
<comment type="caution">
    <text evidence="6">The sequence shown here is derived from an EMBL/GenBank/DDBJ whole genome shotgun (WGS) entry which is preliminary data.</text>
</comment>
<comment type="cofactor">
    <cofactor evidence="1">
        <name>Mg(2+)</name>
        <dbReference type="ChEBI" id="CHEBI:18420"/>
    </cofactor>
</comment>
<dbReference type="Pfam" id="PF00293">
    <property type="entry name" value="NUDIX"/>
    <property type="match status" value="1"/>
</dbReference>
<dbReference type="GO" id="GO:0016787">
    <property type="term" value="F:hydrolase activity"/>
    <property type="evidence" value="ECO:0007669"/>
    <property type="project" value="UniProtKB-KW"/>
</dbReference>
<evidence type="ECO:0000313" key="7">
    <source>
        <dbReference type="Proteomes" id="UP000017548"/>
    </source>
</evidence>
<dbReference type="PIRSF" id="PIRSF037599">
    <property type="entry name" value="GDPMH"/>
    <property type="match status" value="1"/>
</dbReference>
<keyword evidence="3 6" id="KW-0378">Hydrolase</keyword>
<dbReference type="InterPro" id="IPR033715">
    <property type="entry name" value="GDPMH"/>
</dbReference>
<feature type="domain" description="Nudix hydrolase" evidence="5">
    <location>
        <begin position="13"/>
        <end position="159"/>
    </location>
</feature>
<evidence type="ECO:0000259" key="5">
    <source>
        <dbReference type="PROSITE" id="PS51462"/>
    </source>
</evidence>
<keyword evidence="4" id="KW-0460">Magnesium</keyword>
<dbReference type="SUPFAM" id="SSF55811">
    <property type="entry name" value="Nudix"/>
    <property type="match status" value="1"/>
</dbReference>